<geneLocation type="mitochondrion" evidence="3"/>
<accession>A0A0B4U2F1</accession>
<dbReference type="CTD" id="4541"/>
<dbReference type="EMBL" id="KM655841">
    <property type="protein sequence ID" value="AJC00156.1"/>
    <property type="molecule type" value="Genomic_DNA"/>
</dbReference>
<sequence length="178" mass="20236">MCCSLCLLISFLVFVSEPYPLGSGLILTCFGLCYGLAYYVSSLLGFLVFVGYVGGVMVLFLYVVSIHPNQKFTLKSKRISLLIFLVLVLFTVPVWYLSNRVEGSSLSNLHFINGVNFMELFVFMGLILLVNLCIVCCLCMKKSLPLRTIPKSKGDKFKFKKFNIKGYKPMKFKRKKFK</sequence>
<feature type="signal peptide" evidence="2">
    <location>
        <begin position="1"/>
        <end position="18"/>
    </location>
</feature>
<feature type="chain" id="PRO_5002096051" evidence="2">
    <location>
        <begin position="19"/>
        <end position="178"/>
    </location>
</feature>
<feature type="transmembrane region" description="Helical" evidence="1">
    <location>
        <begin position="79"/>
        <end position="97"/>
    </location>
</feature>
<dbReference type="GeneID" id="22974656"/>
<proteinExistence type="predicted"/>
<protein>
    <submittedName>
        <fullName evidence="3">NADH dehydrogenase subunit 6</fullName>
    </submittedName>
</protein>
<gene>
    <name evidence="3" type="primary">ND6</name>
</gene>
<evidence type="ECO:0000313" key="3">
    <source>
        <dbReference type="EMBL" id="AJC00156.1"/>
    </source>
</evidence>
<feature type="transmembrane region" description="Helical" evidence="1">
    <location>
        <begin position="42"/>
        <end position="67"/>
    </location>
</feature>
<dbReference type="AlphaFoldDB" id="A0A0B4U2F1"/>
<name>A0A0B4U2F1_PERPR</name>
<keyword evidence="1" id="KW-0812">Transmembrane</keyword>
<evidence type="ECO:0000256" key="1">
    <source>
        <dbReference type="SAM" id="Phobius"/>
    </source>
</evidence>
<feature type="transmembrane region" description="Helical" evidence="1">
    <location>
        <begin position="117"/>
        <end position="140"/>
    </location>
</feature>
<keyword evidence="2" id="KW-0732">Signal</keyword>
<keyword evidence="3" id="KW-0496">Mitochondrion</keyword>
<dbReference type="RefSeq" id="YP_009117166.1">
    <property type="nucleotide sequence ID" value="NC_026288.1"/>
</dbReference>
<organism evidence="3">
    <name type="scientific">Perna perna</name>
    <name type="common">Brown mussel</name>
    <dbReference type="NCBI Taxonomy" id="94826"/>
    <lineage>
        <taxon>Eukaryota</taxon>
        <taxon>Metazoa</taxon>
        <taxon>Spiralia</taxon>
        <taxon>Lophotrochozoa</taxon>
        <taxon>Mollusca</taxon>
        <taxon>Bivalvia</taxon>
        <taxon>Autobranchia</taxon>
        <taxon>Pteriomorphia</taxon>
        <taxon>Mytilida</taxon>
        <taxon>Mytiloidea</taxon>
        <taxon>Mytilidae</taxon>
        <taxon>Mytilinae</taxon>
        <taxon>Perna</taxon>
    </lineage>
</organism>
<reference evidence="3" key="1">
    <citation type="journal article" date="2015" name="Mitochondrial DNA">
        <title>Complete mitochondrial genome of the brown mussel Perna perna (Bivalve, Mytilidae).</title>
        <authorList>
            <person name="Uliano-Silva M."/>
            <person name="Americo J."/>
            <person name="Bastos A.S."/>
            <person name="Furtado C."/>
            <person name="Rebelo M.F."/>
            <person name="Prosdocimi F."/>
        </authorList>
    </citation>
    <scope>NUCLEOTIDE SEQUENCE</scope>
</reference>
<keyword evidence="1" id="KW-0472">Membrane</keyword>
<evidence type="ECO:0000256" key="2">
    <source>
        <dbReference type="SAM" id="SignalP"/>
    </source>
</evidence>
<keyword evidence="1" id="KW-1133">Transmembrane helix</keyword>